<dbReference type="PANTHER" id="PTHR32063:SF21">
    <property type="entry name" value="MULTIDRUG RESISTANCE PROTEIN MDTB"/>
    <property type="match status" value="1"/>
</dbReference>
<dbReference type="eggNOG" id="COG0841">
    <property type="taxonomic scope" value="Bacteria"/>
</dbReference>
<keyword evidence="2" id="KW-1133">Transmembrane helix</keyword>
<evidence type="ECO:0000313" key="3">
    <source>
        <dbReference type="EMBL" id="ACO74276.1"/>
    </source>
</evidence>
<feature type="transmembrane region" description="Helical" evidence="2">
    <location>
        <begin position="360"/>
        <end position="381"/>
    </location>
</feature>
<sequence>MNPSRLFIERPIATTLLMVALFLVGAMSYRLLPVSALPEVDYPTIQVVTLYPGGSPDVIATTITAPLERQFGQMPGLMQMSSSSSGGASVITLQFALDLNLDVAEQEVQAAMNAAATLLPVDLPNPPVYSKVNPADAPILTLAVTSATLPATELVDLVDTRVSQKIAQVSGVGQVNLNGALKPAVRIQVNTVALAARGLTLEDIRTAVNAANVNQAKGELDSATRARIIDANDQLKSPDDYRRIVLGYQNGAALRLQDVARVSSAPENLRLGAWAGREPAVIINVQRQPGANVIAVAEEIKTLLPRLQSTLPESVHLRVLNDRTVTVQASVSEVRFELVLAIVLVVLVIFLFLRNGTATLIPAVAVPLSLVGTFAVMYLAGFSINNLTMMALTIATGFVVDDAIVMIENISRYLEEGDSPLQAALKGSGQIAFTIISLTLSLVAVLIPLLFMGRCDRPAVPRIFGHAGGFDPDFGSHFADADPHDVCLAAQGAVASPDTWPPCLERAPVRVHLARLWPGAGLGARPAAAGAVAGAVDAAGDRPSLRHHPQGIFSGAGYRRVASRDRNAPDRVVRQDGQPAAGGQRGNPA</sequence>
<dbReference type="Proteomes" id="UP000002010">
    <property type="component" value="Chromosome"/>
</dbReference>
<evidence type="ECO:0000313" key="4">
    <source>
        <dbReference type="Proteomes" id="UP000002010"/>
    </source>
</evidence>
<dbReference type="Pfam" id="PF00873">
    <property type="entry name" value="ACR_tran"/>
    <property type="match status" value="1"/>
</dbReference>
<name>C1D736_LARHH</name>
<feature type="transmembrane region" description="Helical" evidence="2">
    <location>
        <begin position="334"/>
        <end position="353"/>
    </location>
</feature>
<dbReference type="HOGENOM" id="CLU_002755_2_7_4"/>
<dbReference type="EMBL" id="CP001154">
    <property type="protein sequence ID" value="ACO74276.1"/>
    <property type="molecule type" value="Genomic_DNA"/>
</dbReference>
<dbReference type="SUPFAM" id="SSF82866">
    <property type="entry name" value="Multidrug efflux transporter AcrB transmembrane domain"/>
    <property type="match status" value="1"/>
</dbReference>
<keyword evidence="2" id="KW-0812">Transmembrane</keyword>
<accession>C1D736</accession>
<feature type="transmembrane region" description="Helical" evidence="2">
    <location>
        <begin position="431"/>
        <end position="452"/>
    </location>
</feature>
<dbReference type="GO" id="GO:0042910">
    <property type="term" value="F:xenobiotic transmembrane transporter activity"/>
    <property type="evidence" value="ECO:0007669"/>
    <property type="project" value="TreeGrafter"/>
</dbReference>
<gene>
    <name evidence="3" type="ordered locus">LHK_01286</name>
</gene>
<feature type="region of interest" description="Disordered" evidence="1">
    <location>
        <begin position="540"/>
        <end position="589"/>
    </location>
</feature>
<dbReference type="SUPFAM" id="SSF82714">
    <property type="entry name" value="Multidrug efflux transporter AcrB TolC docking domain, DN and DC subdomains"/>
    <property type="match status" value="1"/>
</dbReference>
<dbReference type="SUPFAM" id="SSF82693">
    <property type="entry name" value="Multidrug efflux transporter AcrB pore domain, PN1, PN2, PC1 and PC2 subdomains"/>
    <property type="match status" value="2"/>
</dbReference>
<dbReference type="PANTHER" id="PTHR32063">
    <property type="match status" value="1"/>
</dbReference>
<dbReference type="FunFam" id="3.30.70.1430:FF:000001">
    <property type="entry name" value="Efflux pump membrane transporter"/>
    <property type="match status" value="1"/>
</dbReference>
<dbReference type="Gene3D" id="1.20.1640.10">
    <property type="entry name" value="Multidrug efflux transporter AcrB transmembrane domain"/>
    <property type="match status" value="1"/>
</dbReference>
<dbReference type="Gene3D" id="3.30.2090.10">
    <property type="entry name" value="Multidrug efflux transporter AcrB TolC docking domain, DN and DC subdomains"/>
    <property type="match status" value="1"/>
</dbReference>
<dbReference type="AlphaFoldDB" id="C1D736"/>
<reference evidence="3 4" key="1">
    <citation type="journal article" date="2009" name="PLoS Genet.">
        <title>The complete genome and proteome of Laribacter hongkongensis reveal potential mechanisms for adaptations to different temperatures and habitats.</title>
        <authorList>
            <person name="Woo P.C."/>
            <person name="Lau S.K."/>
            <person name="Tse H."/>
            <person name="Teng J.L."/>
            <person name="Curreem S.O."/>
            <person name="Tsang A.K."/>
            <person name="Fan R.Y."/>
            <person name="Wong G.K."/>
            <person name="Huang Y."/>
            <person name="Loman N.J."/>
            <person name="Snyder L.A."/>
            <person name="Cai J.J."/>
            <person name="Huang J.D."/>
            <person name="Mak W."/>
            <person name="Pallen M.J."/>
            <person name="Lok S."/>
            <person name="Yuen K.Y."/>
        </authorList>
    </citation>
    <scope>NUCLEOTIDE SEQUENCE [LARGE SCALE GENOMIC DNA]</scope>
    <source>
        <strain evidence="3 4">HLHK9</strain>
    </source>
</reference>
<dbReference type="InterPro" id="IPR001036">
    <property type="entry name" value="Acrflvin-R"/>
</dbReference>
<feature type="compositionally biased region" description="Basic and acidic residues" evidence="1">
    <location>
        <begin position="562"/>
        <end position="574"/>
    </location>
</feature>
<evidence type="ECO:0000256" key="1">
    <source>
        <dbReference type="SAM" id="MobiDB-lite"/>
    </source>
</evidence>
<organism evidence="3 4">
    <name type="scientific">Laribacter hongkongensis (strain HLHK9)</name>
    <dbReference type="NCBI Taxonomy" id="557598"/>
    <lineage>
        <taxon>Bacteria</taxon>
        <taxon>Pseudomonadati</taxon>
        <taxon>Pseudomonadota</taxon>
        <taxon>Betaproteobacteria</taxon>
        <taxon>Neisseriales</taxon>
        <taxon>Aquaspirillaceae</taxon>
        <taxon>Laribacter</taxon>
    </lineage>
</organism>
<dbReference type="PRINTS" id="PR00702">
    <property type="entry name" value="ACRIFLAVINRP"/>
</dbReference>
<keyword evidence="4" id="KW-1185">Reference proteome</keyword>
<proteinExistence type="predicted"/>
<dbReference type="STRING" id="557598.LHK_01286"/>
<dbReference type="Gene3D" id="3.30.70.1320">
    <property type="entry name" value="Multidrug efflux transporter AcrB pore domain like"/>
    <property type="match status" value="1"/>
</dbReference>
<evidence type="ECO:0000256" key="2">
    <source>
        <dbReference type="SAM" id="Phobius"/>
    </source>
</evidence>
<dbReference type="InterPro" id="IPR027463">
    <property type="entry name" value="AcrB_DN_DC_subdom"/>
</dbReference>
<dbReference type="KEGG" id="lhk:LHK_01286"/>
<dbReference type="GO" id="GO:0005886">
    <property type="term" value="C:plasma membrane"/>
    <property type="evidence" value="ECO:0007669"/>
    <property type="project" value="TreeGrafter"/>
</dbReference>
<keyword evidence="2" id="KW-0472">Membrane</keyword>
<dbReference type="Gene3D" id="3.30.70.1430">
    <property type="entry name" value="Multidrug efflux transporter AcrB pore domain"/>
    <property type="match status" value="1"/>
</dbReference>
<protein>
    <submittedName>
        <fullName evidence="3">Acriflavin resistance protein</fullName>
    </submittedName>
</protein>